<feature type="compositionally biased region" description="Polar residues" evidence="2">
    <location>
        <begin position="324"/>
        <end position="340"/>
    </location>
</feature>
<feature type="region of interest" description="Disordered" evidence="2">
    <location>
        <begin position="632"/>
        <end position="703"/>
    </location>
</feature>
<feature type="region of interest" description="Disordered" evidence="2">
    <location>
        <begin position="717"/>
        <end position="884"/>
    </location>
</feature>
<feature type="region of interest" description="Disordered" evidence="2">
    <location>
        <begin position="474"/>
        <end position="513"/>
    </location>
</feature>
<feature type="compositionally biased region" description="Pro residues" evidence="2">
    <location>
        <begin position="301"/>
        <end position="321"/>
    </location>
</feature>
<feature type="compositionally biased region" description="Polar residues" evidence="2">
    <location>
        <begin position="781"/>
        <end position="796"/>
    </location>
</feature>
<reference evidence="3" key="1">
    <citation type="submission" date="2021-01" db="EMBL/GenBank/DDBJ databases">
        <authorList>
            <person name="Kaushik A."/>
        </authorList>
    </citation>
    <scope>NUCLEOTIDE SEQUENCE</scope>
    <source>
        <strain evidence="3">AG6-10EEA</strain>
    </source>
</reference>
<evidence type="ECO:0000313" key="4">
    <source>
        <dbReference type="Proteomes" id="UP000663853"/>
    </source>
</evidence>
<evidence type="ECO:0000313" key="3">
    <source>
        <dbReference type="EMBL" id="CAE6533810.1"/>
    </source>
</evidence>
<gene>
    <name evidence="3" type="ORF">RDB_LOCUS173486</name>
</gene>
<feature type="compositionally biased region" description="Basic and acidic residues" evidence="2">
    <location>
        <begin position="797"/>
        <end position="813"/>
    </location>
</feature>
<organism evidence="3 4">
    <name type="scientific">Rhizoctonia solani</name>
    <dbReference type="NCBI Taxonomy" id="456999"/>
    <lineage>
        <taxon>Eukaryota</taxon>
        <taxon>Fungi</taxon>
        <taxon>Dikarya</taxon>
        <taxon>Basidiomycota</taxon>
        <taxon>Agaricomycotina</taxon>
        <taxon>Agaricomycetes</taxon>
        <taxon>Cantharellales</taxon>
        <taxon>Ceratobasidiaceae</taxon>
        <taxon>Rhizoctonia</taxon>
    </lineage>
</organism>
<comment type="caution">
    <text evidence="3">The sequence shown here is derived from an EMBL/GenBank/DDBJ whole genome shotgun (WGS) entry which is preliminary data.</text>
</comment>
<keyword evidence="1" id="KW-0175">Coiled coil</keyword>
<evidence type="ECO:0000256" key="1">
    <source>
        <dbReference type="SAM" id="Coils"/>
    </source>
</evidence>
<feature type="region of interest" description="Disordered" evidence="2">
    <location>
        <begin position="219"/>
        <end position="239"/>
    </location>
</feature>
<accession>A0A8H3HI50</accession>
<feature type="region of interest" description="Disordered" evidence="2">
    <location>
        <begin position="1"/>
        <end position="52"/>
    </location>
</feature>
<dbReference type="AlphaFoldDB" id="A0A8H3HI50"/>
<name>A0A8H3HI50_9AGAM</name>
<feature type="region of interest" description="Disordered" evidence="2">
    <location>
        <begin position="67"/>
        <end position="89"/>
    </location>
</feature>
<dbReference type="EMBL" id="CAJMXA010004076">
    <property type="protein sequence ID" value="CAE6533810.1"/>
    <property type="molecule type" value="Genomic_DNA"/>
</dbReference>
<feature type="compositionally biased region" description="Low complexity" evidence="2">
    <location>
        <begin position="68"/>
        <end position="85"/>
    </location>
</feature>
<dbReference type="OrthoDB" id="10251412at2759"/>
<proteinExistence type="predicted"/>
<feature type="compositionally biased region" description="Polar residues" evidence="2">
    <location>
        <begin position="492"/>
        <end position="513"/>
    </location>
</feature>
<feature type="compositionally biased region" description="Polar residues" evidence="2">
    <location>
        <begin position="39"/>
        <end position="49"/>
    </location>
</feature>
<feature type="compositionally biased region" description="Low complexity" evidence="2">
    <location>
        <begin position="341"/>
        <end position="353"/>
    </location>
</feature>
<sequence length="884" mass="94743">MSHSDTELRRHSHHLSDTVFKSLDGRASAKRPRERSISPALSGTMNLSNARGLESEEPLLNFSDLIRPLSVTPSPEPSPSSGTPPRGQQIAETTDLISKIFNGKYLDDRISSNGEEESDELVDDAKVAEVRKMVISWGILSREPSSEQSSSSRERQLAMMIMALTHPARPTASQIAAQAEHIRSLLAERTDLSDFRHADRMSFERTAQALNARAAQRNANWNGSSPTAREITCDDERPRIVDSQALQEKLTAENSRLEHDLQEARREIAALKQSIEDLRISILIRPHHLASSLPISQNEPVIPPTPNPRGRPRKYPLPPPVGSQGFQAPTHSNPGAQLPTSSSAILNLSSGSSQPPPEKRMRGAQPDARAELLIAAARRVGKDRVLKVLEVSEAGNTTGREVPKPLVEDVVSQPQSTQAGVAFQHSPPEPSIIYNESSPVNGSDHAAIRRERPSRASVSFPATAHQFTQFLIDEGGRPISGRGRSSKLRATKSAQETGRNTLDSSTMSDSRGNTLPVPAGQIPRRAQTQQVVVPFTGDPQIDAQAYLASFVAQYPGIQTTPGWNAAKSATRSGSGDALGSCSPRGDSSAGTAVTTGQCSLGAAAQVTPDRNTDDTRSHGLEHLLSAARTMLRARSQSASPTPQRQLTSNSALASPHHISIRKRHSPSLSHSHCIAPSRRHSSPFTQPGDSDTEPDEPESPQGRQRVYSALDVLADQAAAARTSSPDLPIDHPTSSSGQGRPLRPPTSFPVTPEPYATLFAPPTRGSTFSSPMATIPASDPPQLSSSNTSPSTLDTVDSQRRAPSEGPLERTKGDAPGSSQGDANDANMGLGGTTSITNSISQAATLWVPGHTEPAPMSDANVTHPENLPYTPPRSEKSRGKQRA</sequence>
<feature type="compositionally biased region" description="Polar residues" evidence="2">
    <location>
        <begin position="634"/>
        <end position="652"/>
    </location>
</feature>
<feature type="compositionally biased region" description="Basic and acidic residues" evidence="2">
    <location>
        <begin position="874"/>
        <end position="884"/>
    </location>
</feature>
<protein>
    <submittedName>
        <fullName evidence="3">Uncharacterized protein</fullName>
    </submittedName>
</protein>
<feature type="region of interest" description="Disordered" evidence="2">
    <location>
        <begin position="565"/>
        <end position="593"/>
    </location>
</feature>
<feature type="compositionally biased region" description="Polar residues" evidence="2">
    <location>
        <begin position="833"/>
        <end position="844"/>
    </location>
</feature>
<dbReference type="Proteomes" id="UP000663853">
    <property type="component" value="Unassembled WGS sequence"/>
</dbReference>
<feature type="coiled-coil region" evidence="1">
    <location>
        <begin position="247"/>
        <end position="281"/>
    </location>
</feature>
<feature type="region of interest" description="Disordered" evidence="2">
    <location>
        <begin position="294"/>
        <end position="366"/>
    </location>
</feature>
<evidence type="ECO:0000256" key="2">
    <source>
        <dbReference type="SAM" id="MobiDB-lite"/>
    </source>
</evidence>